<reference evidence="2 3" key="1">
    <citation type="submission" date="2015-01" db="EMBL/GenBank/DDBJ databases">
        <title>The Genome Sequence of Capronia semiimmersa CBS27337.</title>
        <authorList>
            <consortium name="The Broad Institute Genomics Platform"/>
            <person name="Cuomo C."/>
            <person name="de Hoog S."/>
            <person name="Gorbushina A."/>
            <person name="Stielow B."/>
            <person name="Teixiera M."/>
            <person name="Abouelleil A."/>
            <person name="Chapman S.B."/>
            <person name="Priest M."/>
            <person name="Young S.K."/>
            <person name="Wortman J."/>
            <person name="Nusbaum C."/>
            <person name="Birren B."/>
        </authorList>
    </citation>
    <scope>NUCLEOTIDE SEQUENCE [LARGE SCALE GENOMIC DNA]</scope>
    <source>
        <strain evidence="2 3">CBS 27337</strain>
    </source>
</reference>
<dbReference type="PANTHER" id="PTHR37540">
    <property type="entry name" value="TRANSCRIPTION FACTOR (ACR-2), PUTATIVE-RELATED-RELATED"/>
    <property type="match status" value="1"/>
</dbReference>
<dbReference type="EMBL" id="KN846957">
    <property type="protein sequence ID" value="KIW70169.1"/>
    <property type="molecule type" value="Genomic_DNA"/>
</dbReference>
<evidence type="ECO:0000313" key="2">
    <source>
        <dbReference type="EMBL" id="KIW70169.1"/>
    </source>
</evidence>
<dbReference type="PANTHER" id="PTHR37540:SF5">
    <property type="entry name" value="TRANSCRIPTION FACTOR DOMAIN-CONTAINING PROTEIN"/>
    <property type="match status" value="1"/>
</dbReference>
<evidence type="ECO:0000256" key="1">
    <source>
        <dbReference type="SAM" id="MobiDB-lite"/>
    </source>
</evidence>
<name>A0A0D2GDH3_9EURO</name>
<sequence length="483" mass="54278">MDKKTPNWGSVRSKLTQEGYMYRMKLGNLPTGSDNDSSQRRPSSSTSSSNAQLGLSTGHSPPRHVTSVLEPDRAAVELRTISGLLAQLNLGRAFRSDPNLDPNAAIEFLYRCYAPFVIHRRHKSISFEPRNFLDPVMLEDKMLAQALVVWVSEMRDRFSPETGSAAELLLTHRSTVLRELRERISTSQTCTSDSVMWTILMLAATELMQDNMQAMGTHLGALRHIIHLRGGVDSPNSSKWVKLLLLQFERFLNYRQFDHVRSASFDDGSPVAERAHYSFPPDRTDRLAKLPPGFAELFGVVPMNMQILGLVERISQWMQLFADTAQGGQAREAVQSIADAMALDSFRAFDLLQQDKLGATERLLVLGLCAFCIYMNDQVVYSVMEWGLRLHCMAQVTKQMECFEEDARGSMIWVAAVLVATGGNGSPSWQLGGRIFRACRGAHSSLQAIAQRSQRYFWHEDLTERLAAAASDRMHRDTFRDAV</sequence>
<dbReference type="AlphaFoldDB" id="A0A0D2GDH3"/>
<evidence type="ECO:0008006" key="4">
    <source>
        <dbReference type="Google" id="ProtNLM"/>
    </source>
</evidence>
<organism evidence="2 3">
    <name type="scientific">Phialophora macrospora</name>
    <dbReference type="NCBI Taxonomy" id="1851006"/>
    <lineage>
        <taxon>Eukaryota</taxon>
        <taxon>Fungi</taxon>
        <taxon>Dikarya</taxon>
        <taxon>Ascomycota</taxon>
        <taxon>Pezizomycotina</taxon>
        <taxon>Eurotiomycetes</taxon>
        <taxon>Chaetothyriomycetidae</taxon>
        <taxon>Chaetothyriales</taxon>
        <taxon>Herpotrichiellaceae</taxon>
        <taxon>Phialophora</taxon>
    </lineage>
</organism>
<dbReference type="Pfam" id="PF11951">
    <property type="entry name" value="Fungal_trans_2"/>
    <property type="match status" value="1"/>
</dbReference>
<evidence type="ECO:0000313" key="3">
    <source>
        <dbReference type="Proteomes" id="UP000054266"/>
    </source>
</evidence>
<proteinExistence type="predicted"/>
<feature type="compositionally biased region" description="Low complexity" evidence="1">
    <location>
        <begin position="33"/>
        <end position="56"/>
    </location>
</feature>
<dbReference type="HOGENOM" id="CLU_032227_4_0_1"/>
<protein>
    <recommendedName>
        <fullName evidence="4">Transcription factor domain-containing protein</fullName>
    </recommendedName>
</protein>
<dbReference type="Proteomes" id="UP000054266">
    <property type="component" value="Unassembled WGS sequence"/>
</dbReference>
<dbReference type="InterPro" id="IPR021858">
    <property type="entry name" value="Fun_TF"/>
</dbReference>
<feature type="region of interest" description="Disordered" evidence="1">
    <location>
        <begin position="22"/>
        <end position="66"/>
    </location>
</feature>
<accession>A0A0D2GDH3</accession>
<keyword evidence="3" id="KW-1185">Reference proteome</keyword>
<gene>
    <name evidence="2" type="ORF">PV04_02464</name>
</gene>